<dbReference type="Proteomes" id="UP001642540">
    <property type="component" value="Unassembled WGS sequence"/>
</dbReference>
<feature type="compositionally biased region" description="Polar residues" evidence="6">
    <location>
        <begin position="1857"/>
        <end position="1870"/>
    </location>
</feature>
<evidence type="ECO:0000256" key="4">
    <source>
        <dbReference type="ARBA" id="ARBA00022786"/>
    </source>
</evidence>
<evidence type="ECO:0000256" key="5">
    <source>
        <dbReference type="ARBA" id="ARBA00022801"/>
    </source>
</evidence>
<evidence type="ECO:0000256" key="6">
    <source>
        <dbReference type="SAM" id="MobiDB-lite"/>
    </source>
</evidence>
<keyword evidence="5" id="KW-0378">Hydrolase</keyword>
<reference evidence="8 9" key="1">
    <citation type="submission" date="2024-08" db="EMBL/GenBank/DDBJ databases">
        <authorList>
            <person name="Cucini C."/>
            <person name="Frati F."/>
        </authorList>
    </citation>
    <scope>NUCLEOTIDE SEQUENCE [LARGE SCALE GENOMIC DNA]</scope>
</reference>
<feature type="region of interest" description="Disordered" evidence="6">
    <location>
        <begin position="1135"/>
        <end position="1187"/>
    </location>
</feature>
<feature type="domain" description="Ubiquitin-like protease family profile" evidence="7">
    <location>
        <begin position="1470"/>
        <end position="1753"/>
    </location>
</feature>
<comment type="caution">
    <text evidence="8">The sequence shown here is derived from an EMBL/GenBank/DDBJ whole genome shotgun (WGS) entry which is preliminary data.</text>
</comment>
<protein>
    <recommendedName>
        <fullName evidence="7">Ubiquitin-like protease family profile domain-containing protein</fullName>
    </recommendedName>
</protein>
<evidence type="ECO:0000313" key="8">
    <source>
        <dbReference type="EMBL" id="CAL8087334.1"/>
    </source>
</evidence>
<dbReference type="InterPro" id="IPR003653">
    <property type="entry name" value="Peptidase_C48_C"/>
</dbReference>
<feature type="compositionally biased region" description="Basic residues" evidence="6">
    <location>
        <begin position="771"/>
        <end position="786"/>
    </location>
</feature>
<dbReference type="InterPro" id="IPR051947">
    <property type="entry name" value="Sentrin-specific_protease"/>
</dbReference>
<dbReference type="PROSITE" id="PS50600">
    <property type="entry name" value="ULP_PROTEASE"/>
    <property type="match status" value="1"/>
</dbReference>
<keyword evidence="9" id="KW-1185">Reference proteome</keyword>
<feature type="compositionally biased region" description="Basic residues" evidence="6">
    <location>
        <begin position="1086"/>
        <end position="1097"/>
    </location>
</feature>
<feature type="compositionally biased region" description="Polar residues" evidence="6">
    <location>
        <begin position="1135"/>
        <end position="1158"/>
    </location>
</feature>
<feature type="compositionally biased region" description="Low complexity" evidence="6">
    <location>
        <begin position="1073"/>
        <end position="1085"/>
    </location>
</feature>
<feature type="region of interest" description="Disordered" evidence="6">
    <location>
        <begin position="848"/>
        <end position="880"/>
    </location>
</feature>
<feature type="compositionally biased region" description="Polar residues" evidence="6">
    <location>
        <begin position="1424"/>
        <end position="1440"/>
    </location>
</feature>
<feature type="region of interest" description="Disordered" evidence="6">
    <location>
        <begin position="1073"/>
        <end position="1115"/>
    </location>
</feature>
<feature type="compositionally biased region" description="Basic and acidic residues" evidence="6">
    <location>
        <begin position="1653"/>
        <end position="1675"/>
    </location>
</feature>
<keyword evidence="4" id="KW-0833">Ubl conjugation pathway</keyword>
<dbReference type="Pfam" id="PF02902">
    <property type="entry name" value="Peptidase_C48"/>
    <property type="match status" value="1"/>
</dbReference>
<keyword evidence="3" id="KW-0645">Protease</keyword>
<evidence type="ECO:0000256" key="2">
    <source>
        <dbReference type="ARBA" id="ARBA00022553"/>
    </source>
</evidence>
<dbReference type="SUPFAM" id="SSF54001">
    <property type="entry name" value="Cysteine proteinases"/>
    <property type="match status" value="1"/>
</dbReference>
<evidence type="ECO:0000259" key="7">
    <source>
        <dbReference type="PROSITE" id="PS50600"/>
    </source>
</evidence>
<organism evidence="8 9">
    <name type="scientific">Orchesella dallaii</name>
    <dbReference type="NCBI Taxonomy" id="48710"/>
    <lineage>
        <taxon>Eukaryota</taxon>
        <taxon>Metazoa</taxon>
        <taxon>Ecdysozoa</taxon>
        <taxon>Arthropoda</taxon>
        <taxon>Hexapoda</taxon>
        <taxon>Collembola</taxon>
        <taxon>Entomobryomorpha</taxon>
        <taxon>Entomobryoidea</taxon>
        <taxon>Orchesellidae</taxon>
        <taxon>Orchesellinae</taxon>
        <taxon>Orchesella</taxon>
    </lineage>
</organism>
<feature type="region of interest" description="Disordered" evidence="6">
    <location>
        <begin position="1603"/>
        <end position="1675"/>
    </location>
</feature>
<keyword evidence="2" id="KW-0597">Phosphoprotein</keyword>
<feature type="region of interest" description="Disordered" evidence="6">
    <location>
        <begin position="1369"/>
        <end position="1440"/>
    </location>
</feature>
<proteinExistence type="inferred from homology"/>
<dbReference type="Gene3D" id="3.40.395.10">
    <property type="entry name" value="Adenoviral Proteinase, Chain A"/>
    <property type="match status" value="1"/>
</dbReference>
<dbReference type="PANTHER" id="PTHR46896">
    <property type="entry name" value="SENTRIN-SPECIFIC PROTEASE"/>
    <property type="match status" value="1"/>
</dbReference>
<feature type="compositionally biased region" description="Low complexity" evidence="6">
    <location>
        <begin position="848"/>
        <end position="861"/>
    </location>
</feature>
<gene>
    <name evidence="8" type="ORF">ODALV1_LOCUS6703</name>
</gene>
<accession>A0ABP1Q784</accession>
<dbReference type="InterPro" id="IPR038765">
    <property type="entry name" value="Papain-like_cys_pep_sf"/>
</dbReference>
<feature type="compositionally biased region" description="Acidic residues" evidence="6">
    <location>
        <begin position="1628"/>
        <end position="1647"/>
    </location>
</feature>
<feature type="compositionally biased region" description="Polar residues" evidence="6">
    <location>
        <begin position="1603"/>
        <end position="1623"/>
    </location>
</feature>
<sequence length="1870" mass="205982">MLTHAAASSASSLVAISSSQESSAGVNNCVPSIALLTDIPVTTASAILNSGRKKARKTNPGLLQRVLDADCEIVINPPSANSGSRKRSRKQKISILSDTVGDEVAVVPKSKGKAQKRAKAGKVVVSTRIKSNQIDVSVSSDCVVSDSSAFDSVKRSSLQHASSFSLKHELSHINFHELIDPKLSFKLFGDVSRNLAAISPSEVVVAVGTTTENDSLNVIHSEDGSRNLNFGNLYSLFKAVPHFLSVTGTLYARSEPLARILLFSQLEDYTCKVLFRNKVNTFRFSGTSFEKRLVDIPHADSEINKTHNEYRVADVIIKHPILNFYNRKSISLKFVILKRVPVENTEYAVIKARIVKLHRSADLKNIEIFVDESVIDEKTLDVNAMNQRNIQPVIQTPSGLVPVITNTNSYLQSTQSYQHQPQQYHYVQCQYQERNPVHVTLDDSALSIANSFTVNNNNNVPVIRTTDYPGSTIFTENGTQVLILNHSTSSSVSRSYLHQTQPQHIVQEGPSSSQLALSENLNVRLQLQSEQQQKQFQDVEHKSQYVTIPTKDVGKLSGQIIVDPSQLANLQSRSNVPIRIIQSSCRLETGAETSRANLYAPSLQELKLPPQHIQYEAQSQAQSTYITNLQQQGTSSVQIQQQLPHNLTEGERNIEQNIQYTFPTLQSTHTHQEHQYLQPQVHSIQQELQIQSQIQHISQQHHHLHQSVVPDLSALNPFKQSLASQPLSQPQCLPEPLPLQNFQHCSTSLASIQAPQQTSGPLGTPIAAPVRKQKGVKQPKRAHKKLKVAEASSHEAHSPPVSVSLSEQQLHQLQKRAKLGSVYEIVAPAHAHNPSGLLLSHSKSLTSTLPSSIHSSASSSPNPVLLNAPKSQDPSASSSTSLAAVPKVSYPVITSSQSTSTSVPKVISVIKSNTTKAIESPVAVPDNRPTKKEGYLAVCPRCGVCTDSLIKCVRCKAEFPADVRLVKDGFKVSNKEAAVLILKPVTSSFLDSTASDKTSCAGANVNNITKPCPPSVSTLLPKVSGFSGGRKIILVNKPAILGTVAGKEPNLATGTVHVSVQQDGGSAVTILSSNSKSASKLNSKPIPKKRAPPRKRHQELITLSSDDEESDSPSNVLKVEAKSLVNLKEDNSSIQLTSASTDQEASEATVSIPSTPNNMARKKGLAINLSPDMCTPSKRRKEEDIQDQTPEQIYDEISKRMVEPGCKFQYAMVQCRSLRIGSYKVTTSDTGFDIPVTFTELGIKFSLPHANFKHKQMKICIPLNVILDMTAHLHKKLPVIFISTGPKYARSVRDTLGLDGNPDSESSNFFCPQNGRSTQKKITLVASDIAEADVGIIKSLYSLTLNEIDYHSANSLLMSVTPDTYRGSISYSNDSPGSPPTPKIVSTTSVAPEANEQKSQNSAIISATSVVSSSSSSSTRRMRNCSSGSHDPIASPSTSSRFPAPCSIPVGNQDPGSAVLFYQGKNNVKMSICPNDISCLGHSQFLNDQIIDFWLAVIQTELLNDDDKKRTFVFDSFFYSKLTEKVKKRTAEEGSMSAGERRHARVKKRTKNVDIFEKDFLIVPINENYHWFIAIICFPGLQGYHDYNSLELLPNYKRMKSSKTSGRTMISIQSKSESTASYSNRDEAPEDPDEMESQMSTEPEDECSSPAESKIETDSNHRRNETGGGLKRESEFGQRVKHPCILIFDSLAGDARGRVFSTLREYLKIEYKTKKHADRIFDKTTMPGCMPKVPQQPNFSDCGLFLLQYVESFFSSPIQNFETLDLSLKNWFQTSIAENKRREIYEFILKKVEQLYPQNLARIPTVNFEPGDDNLNPEPPLHTEDDDSDDLFEPVPSKAKTRRRKSESDDHNYAKGKSTSSATTNEVKNE</sequence>
<name>A0ABP1Q784_9HEXA</name>
<dbReference type="EMBL" id="CAXLJM020000020">
    <property type="protein sequence ID" value="CAL8087334.1"/>
    <property type="molecule type" value="Genomic_DNA"/>
</dbReference>
<evidence type="ECO:0000256" key="1">
    <source>
        <dbReference type="ARBA" id="ARBA00005234"/>
    </source>
</evidence>
<evidence type="ECO:0000256" key="3">
    <source>
        <dbReference type="ARBA" id="ARBA00022670"/>
    </source>
</evidence>
<dbReference type="PANTHER" id="PTHR46896:SF3">
    <property type="entry name" value="FI06413P-RELATED"/>
    <property type="match status" value="1"/>
</dbReference>
<feature type="compositionally biased region" description="Polar residues" evidence="6">
    <location>
        <begin position="869"/>
        <end position="880"/>
    </location>
</feature>
<feature type="region of interest" description="Disordered" evidence="6">
    <location>
        <begin position="755"/>
        <end position="809"/>
    </location>
</feature>
<comment type="similarity">
    <text evidence="1">Belongs to the peptidase C48 family.</text>
</comment>
<feature type="compositionally biased region" description="Low complexity" evidence="6">
    <location>
        <begin position="1402"/>
        <end position="1419"/>
    </location>
</feature>
<evidence type="ECO:0000313" key="9">
    <source>
        <dbReference type="Proteomes" id="UP001642540"/>
    </source>
</evidence>
<feature type="region of interest" description="Disordered" evidence="6">
    <location>
        <begin position="1806"/>
        <end position="1870"/>
    </location>
</feature>